<protein>
    <submittedName>
        <fullName evidence="2">Antibiotic biosynthesis monooxygenase</fullName>
    </submittedName>
</protein>
<feature type="domain" description="ABM" evidence="1">
    <location>
        <begin position="2"/>
        <end position="90"/>
    </location>
</feature>
<accession>A0ABX1A0K0</accession>
<dbReference type="InterPro" id="IPR011008">
    <property type="entry name" value="Dimeric_a/b-barrel"/>
</dbReference>
<dbReference type="InterPro" id="IPR007138">
    <property type="entry name" value="ABM_dom"/>
</dbReference>
<evidence type="ECO:0000259" key="1">
    <source>
        <dbReference type="PROSITE" id="PS51725"/>
    </source>
</evidence>
<proteinExistence type="predicted"/>
<sequence>MLRTVLRMTVRAGATEEFRQAWSRTAKLAAAMPGSVAQTLLCDPADPAVHLIMADWADQASLDAFQGSEHRRALSAQLDTFRESADKSVLDVVEYVPGTTRP</sequence>
<dbReference type="PROSITE" id="PS51725">
    <property type="entry name" value="ABM"/>
    <property type="match status" value="1"/>
</dbReference>
<evidence type="ECO:0000313" key="2">
    <source>
        <dbReference type="EMBL" id="NJP47326.1"/>
    </source>
</evidence>
<gene>
    <name evidence="2" type="ORF">HCN08_28565</name>
</gene>
<dbReference type="RefSeq" id="WP_167986170.1">
    <property type="nucleotide sequence ID" value="NZ_JAATEJ010000029.1"/>
</dbReference>
<dbReference type="SUPFAM" id="SSF54909">
    <property type="entry name" value="Dimeric alpha+beta barrel"/>
    <property type="match status" value="1"/>
</dbReference>
<organism evidence="2 3">
    <name type="scientific">Actinacidiphila epipremni</name>
    <dbReference type="NCBI Taxonomy" id="2053013"/>
    <lineage>
        <taxon>Bacteria</taxon>
        <taxon>Bacillati</taxon>
        <taxon>Actinomycetota</taxon>
        <taxon>Actinomycetes</taxon>
        <taxon>Kitasatosporales</taxon>
        <taxon>Streptomycetaceae</taxon>
        <taxon>Actinacidiphila</taxon>
    </lineage>
</organism>
<keyword evidence="2" id="KW-0503">Monooxygenase</keyword>
<name>A0ABX1A0K0_9ACTN</name>
<keyword evidence="3" id="KW-1185">Reference proteome</keyword>
<keyword evidence="2" id="KW-0560">Oxidoreductase</keyword>
<comment type="caution">
    <text evidence="2">The sequence shown here is derived from an EMBL/GenBank/DDBJ whole genome shotgun (WGS) entry which is preliminary data.</text>
</comment>
<dbReference type="Pfam" id="PF03992">
    <property type="entry name" value="ABM"/>
    <property type="match status" value="1"/>
</dbReference>
<dbReference type="Proteomes" id="UP000734511">
    <property type="component" value="Unassembled WGS sequence"/>
</dbReference>
<dbReference type="GO" id="GO:0004497">
    <property type="term" value="F:monooxygenase activity"/>
    <property type="evidence" value="ECO:0007669"/>
    <property type="project" value="UniProtKB-KW"/>
</dbReference>
<evidence type="ECO:0000313" key="3">
    <source>
        <dbReference type="Proteomes" id="UP000734511"/>
    </source>
</evidence>
<dbReference type="Gene3D" id="3.30.70.100">
    <property type="match status" value="1"/>
</dbReference>
<dbReference type="EMBL" id="JAATEJ010000029">
    <property type="protein sequence ID" value="NJP47326.1"/>
    <property type="molecule type" value="Genomic_DNA"/>
</dbReference>
<reference evidence="2 3" key="1">
    <citation type="submission" date="2020-03" db="EMBL/GenBank/DDBJ databases">
        <title>WGS of actinomycetes isolated from Thailand.</title>
        <authorList>
            <person name="Thawai C."/>
        </authorList>
    </citation>
    <scope>NUCLEOTIDE SEQUENCE [LARGE SCALE GENOMIC DNA]</scope>
    <source>
        <strain evidence="2 3">PRB2-1</strain>
    </source>
</reference>